<evidence type="ECO:0000256" key="1">
    <source>
        <dbReference type="ARBA" id="ARBA00004123"/>
    </source>
</evidence>
<dbReference type="GO" id="GO:0001092">
    <property type="term" value="F:TFIIA-class transcription factor complex binding"/>
    <property type="evidence" value="ECO:0007669"/>
    <property type="project" value="UniProtKB-ARBA"/>
</dbReference>
<dbReference type="SUPFAM" id="SSF55945">
    <property type="entry name" value="TATA-box binding protein-like"/>
    <property type="match status" value="2"/>
</dbReference>
<evidence type="ECO:0000313" key="18">
    <source>
        <dbReference type="Proteomes" id="UP000035681"/>
    </source>
</evidence>
<dbReference type="PRINTS" id="PR00686">
    <property type="entry name" value="TIFACTORIID"/>
</dbReference>
<evidence type="ECO:0000256" key="8">
    <source>
        <dbReference type="ARBA" id="ARBA00023163"/>
    </source>
</evidence>
<evidence type="ECO:0000256" key="7">
    <source>
        <dbReference type="ARBA" id="ARBA00023125"/>
    </source>
</evidence>
<comment type="similarity">
    <text evidence="3">Belongs to the CBF/MAK21 family.</text>
</comment>
<dbReference type="PROSITE" id="PS00351">
    <property type="entry name" value="TFIID"/>
    <property type="match status" value="1"/>
</dbReference>
<dbReference type="PROSITE" id="PS50005">
    <property type="entry name" value="TPR"/>
    <property type="match status" value="2"/>
</dbReference>
<reference evidence="19" key="1">
    <citation type="submission" date="2024-02" db="UniProtKB">
        <authorList>
            <consortium name="WormBaseParasite"/>
        </authorList>
    </citation>
    <scope>IDENTIFICATION</scope>
</reference>
<dbReference type="Pfam" id="PF14559">
    <property type="entry name" value="TPR_19"/>
    <property type="match status" value="1"/>
</dbReference>
<dbReference type="FunFam" id="3.30.310.10:FF:000001">
    <property type="entry name" value="TATA-box-binding protein 2"/>
    <property type="match status" value="1"/>
</dbReference>
<evidence type="ECO:0000256" key="4">
    <source>
        <dbReference type="ARBA" id="ARBA00021962"/>
    </source>
</evidence>
<comment type="subcellular location">
    <subcellularLocation>
        <location evidence="1">Nucleus</location>
    </subcellularLocation>
</comment>
<dbReference type="Proteomes" id="UP000035681">
    <property type="component" value="Unplaced"/>
</dbReference>
<dbReference type="Gene3D" id="3.30.310.10">
    <property type="entry name" value="TATA-Binding Protein"/>
    <property type="match status" value="2"/>
</dbReference>
<keyword evidence="7" id="KW-0238">DNA-binding</keyword>
<feature type="compositionally biased region" description="Low complexity" evidence="16">
    <location>
        <begin position="457"/>
        <end position="470"/>
    </location>
</feature>
<dbReference type="FunFam" id="3.30.310.10:FF:000002">
    <property type="entry name" value="TATA-box-binding protein 2"/>
    <property type="match status" value="1"/>
</dbReference>
<dbReference type="CDD" id="cd04516">
    <property type="entry name" value="TBP_eukaryotes"/>
    <property type="match status" value="1"/>
</dbReference>
<comment type="similarity">
    <text evidence="10">Belongs to the TTC27 family.</text>
</comment>
<dbReference type="GO" id="GO:0003677">
    <property type="term" value="F:DNA binding"/>
    <property type="evidence" value="ECO:0007669"/>
    <property type="project" value="UniProtKB-KW"/>
</dbReference>
<feature type="repeat" description="TPR" evidence="15">
    <location>
        <begin position="1269"/>
        <end position="1302"/>
    </location>
</feature>
<dbReference type="Pfam" id="PF00352">
    <property type="entry name" value="TBP"/>
    <property type="match status" value="2"/>
</dbReference>
<dbReference type="InterPro" id="IPR012295">
    <property type="entry name" value="TBP_dom_sf"/>
</dbReference>
<protein>
    <recommendedName>
        <fullName evidence="4">TATA-box-binding protein</fullName>
    </recommendedName>
    <alternativeName>
        <fullName evidence="11">TATA sequence-binding protein</fullName>
    </alternativeName>
    <alternativeName>
        <fullName evidence="13">TATA-binding factor</fullName>
    </alternativeName>
    <alternativeName>
        <fullName evidence="12">TATA-box factor</fullName>
    </alternativeName>
    <alternativeName>
        <fullName evidence="14">Transcription initiation factor TFIID TBP subunit</fullName>
    </alternativeName>
</protein>
<keyword evidence="5" id="KW-0677">Repeat</keyword>
<keyword evidence="18" id="KW-1185">Reference proteome</keyword>
<evidence type="ECO:0000256" key="15">
    <source>
        <dbReference type="PROSITE-ProRule" id="PRU00339"/>
    </source>
</evidence>
<sequence length="1558" mass="177021">MVLTNNKKDGKSFEELIYCGNIELVKEKLENLKIYQIDPLTNNATKSSELEIFLNTVVGYIVTEKENNAKGVLKKLAKNVFSFKDTCILILQKIIKLGAKALSTEKMWNFFNFLKSLPLPEKFDDLYQNAWMVLTKKKLSGALVKSILPFLTNHRLEEFSKPELFGDFYFAYYNQGGVYAVLALSGLIKLVVKYNFEYPHFYQSVYKLTTSFILHAPYALQFLDTLNLFLSSTHIPLYVVAAFAKKLSRVLLCAPACVIRPILTIIQNLLTRYEGLRKMIHNDQCIDLKCDPYLEDCEILKDCKALESCLWEIKALQNHWLPLVTKKACFIEKNIANIETPYIFKTNEELLNILLNKKSSARDIGDDEDWNLKTSNKGLNKKFVSLKRKVFVEEDVSAKKIVKSEESDGKLLNDTFNFVVSDIFKMDQFGSGGSPQAPLSVFEPMSNFTATAQTPASTSHHNNPSNEPSSMIGPGSVFSNSVITGLGSMGPGSAVGPGSVFPFNGPASVLSGKLDQDKNPLSTAPASNRLDLPKTPMPIVSNDFSIESSKILPPQSNIAMTVIGQSHSVIEVDVPLPTLQNIVSTVNLGVSLDLKKVAQSARNAEYNPKRFAAVIMRIREPRTTALIFSSGKMVCTGAKSEDSSRLAARKYARIIQKLGFNAKFTEFKVQNMVGSCDVKFPIRLEGLCVAHAQFSTYEPELFPGLIYRMVKPRVVLLIFVSGKVVITGAKFKKDIDEAFKQIYPLLKNFKNFKLIMFNYVKVKEIFNLMKKVNSLEELEKNLKIYEGSEGSEDNILYLAKFFLEGYIAMNYAGYINFIKDFQTEIPEFSFIFSDESLSMVDRALSFELNKPYQNSRGLQSLYLSKIIYDSIKKKKRDIYVLFDKYQLLLLWASLLNDPEVSLKEIGEDLFDDIQGAISKSCSGSFETMDEKLKGDVIAFYLMSFYFNLIFYNYDEAEKILKRAIELGCFNVEFVGVLGKRTKFQENDIAQLVTNCTLSEKTFNDDNYCTKNQLDLPVNVLLNDDTLLETVCRVEKNEEETLSPLQSSLLLAFAYFERKSQFKDELLTEKLSALYNKVLSSSNKSWAVTCTSLLERSVLEKNNRRKVERSCSQIEVIAKLLDGIDDKTSDNDKYYRIKLVTPSGMIPFWKVKMYHAEILVSLGCISEALMIYESLNAWDYVIDCYKMLKQVEKAETLVRNLLSKQENPLYYCYLGDITLQSSYYEKAISVSGDKSARARKSLGELLINRNDYENAYKNLKRSVELQPIQLGVWFNLGHCSWKIKNYQDAVTAYHRCVSLEPEHYQAWNNLSAAYIRLGQKPRAQKILEEALKFCFDDVKMWENYLYVCIDNGDFKSAIKACHRIIDVEEGKIILDNECLEIICTEVNKLPKDNVVRSELLKLMARISSKTSITANVWRAYAALKKPIIDDINSVIGNQQIITEYSSYIKLLERCILANKFQDKDWLENVGNCIDLLSDQINLHESKLLFAKISSDKNIDRIKGQVDFDLETLIKKIIKVHGKLDGCLATDSDDENDDVFDIESKSELSKLLFSASKLIE</sequence>
<dbReference type="PANTHER" id="PTHR16193">
    <property type="entry name" value="TETRATRICOPEPTIDE REPEAT PROTEIN 27"/>
    <property type="match status" value="1"/>
</dbReference>
<evidence type="ECO:0000256" key="13">
    <source>
        <dbReference type="ARBA" id="ARBA00042653"/>
    </source>
</evidence>
<comment type="similarity">
    <text evidence="2">Belongs to the TBP family.</text>
</comment>
<evidence type="ECO:0000256" key="6">
    <source>
        <dbReference type="ARBA" id="ARBA00022803"/>
    </source>
</evidence>
<evidence type="ECO:0000256" key="16">
    <source>
        <dbReference type="SAM" id="MobiDB-lite"/>
    </source>
</evidence>
<dbReference type="Gene3D" id="1.25.40.10">
    <property type="entry name" value="Tetratricopeptide repeat domain"/>
    <property type="match status" value="1"/>
</dbReference>
<dbReference type="InterPro" id="IPR000814">
    <property type="entry name" value="TBP"/>
</dbReference>
<evidence type="ECO:0000313" key="19">
    <source>
        <dbReference type="WBParaSite" id="TCONS_00010713.p1"/>
    </source>
</evidence>
<dbReference type="WBParaSite" id="TCONS_00010713.p1">
    <property type="protein sequence ID" value="TCONS_00010713.p1"/>
    <property type="gene ID" value="XLOC_004220"/>
</dbReference>
<dbReference type="GO" id="GO:0006352">
    <property type="term" value="P:DNA-templated transcription initiation"/>
    <property type="evidence" value="ECO:0007669"/>
    <property type="project" value="InterPro"/>
</dbReference>
<dbReference type="HAMAP" id="MF_00408">
    <property type="entry name" value="TATA_bind_prot_arch"/>
    <property type="match status" value="1"/>
</dbReference>
<dbReference type="InterPro" id="IPR033710">
    <property type="entry name" value="TBP_eukaryotic"/>
</dbReference>
<evidence type="ECO:0000256" key="2">
    <source>
        <dbReference type="ARBA" id="ARBA00005560"/>
    </source>
</evidence>
<evidence type="ECO:0000256" key="11">
    <source>
        <dbReference type="ARBA" id="ARBA00030739"/>
    </source>
</evidence>
<keyword evidence="8" id="KW-0804">Transcription</keyword>
<keyword evidence="9" id="KW-0539">Nucleus</keyword>
<accession>A0AAF5DFA1</accession>
<dbReference type="InterPro" id="IPR005612">
    <property type="entry name" value="CCAAT-binding_factor"/>
</dbReference>
<evidence type="ECO:0000256" key="10">
    <source>
        <dbReference type="ARBA" id="ARBA00024020"/>
    </source>
</evidence>
<dbReference type="SMART" id="SM00028">
    <property type="entry name" value="TPR"/>
    <property type="match status" value="4"/>
</dbReference>
<feature type="domain" description="CCAAT-binding factor" evidence="17">
    <location>
        <begin position="180"/>
        <end position="327"/>
    </location>
</feature>
<dbReference type="PANTHER" id="PTHR16193:SF0">
    <property type="entry name" value="TETRATRICOPEPTIDE REPEAT PROTEIN 27"/>
    <property type="match status" value="1"/>
</dbReference>
<proteinExistence type="inferred from homology"/>
<evidence type="ECO:0000259" key="17">
    <source>
        <dbReference type="Pfam" id="PF03914"/>
    </source>
</evidence>
<dbReference type="GO" id="GO:0005634">
    <property type="term" value="C:nucleus"/>
    <property type="evidence" value="ECO:0007669"/>
    <property type="project" value="UniProtKB-SubCell"/>
</dbReference>
<evidence type="ECO:0000256" key="5">
    <source>
        <dbReference type="ARBA" id="ARBA00022737"/>
    </source>
</evidence>
<dbReference type="Pfam" id="PF03914">
    <property type="entry name" value="CBF"/>
    <property type="match status" value="1"/>
</dbReference>
<evidence type="ECO:0000256" key="14">
    <source>
        <dbReference type="ARBA" id="ARBA00042691"/>
    </source>
</evidence>
<dbReference type="InterPro" id="IPR030491">
    <property type="entry name" value="TBP_CS"/>
</dbReference>
<evidence type="ECO:0000256" key="9">
    <source>
        <dbReference type="ARBA" id="ARBA00023242"/>
    </source>
</evidence>
<evidence type="ECO:0000256" key="12">
    <source>
        <dbReference type="ARBA" id="ARBA00033017"/>
    </source>
</evidence>
<dbReference type="SUPFAM" id="SSF48452">
    <property type="entry name" value="TPR-like"/>
    <property type="match status" value="1"/>
</dbReference>
<dbReference type="InterPro" id="IPR044244">
    <property type="entry name" value="TTC27/Emw1"/>
</dbReference>
<keyword evidence="6 15" id="KW-0802">TPR repeat</keyword>
<feature type="region of interest" description="Disordered" evidence="16">
    <location>
        <begin position="514"/>
        <end position="534"/>
    </location>
</feature>
<evidence type="ECO:0000256" key="3">
    <source>
        <dbReference type="ARBA" id="ARBA00007797"/>
    </source>
</evidence>
<name>A0AAF5DFA1_STRER</name>
<feature type="region of interest" description="Disordered" evidence="16">
    <location>
        <begin position="452"/>
        <end position="473"/>
    </location>
</feature>
<dbReference type="InterPro" id="IPR011990">
    <property type="entry name" value="TPR-like_helical_dom_sf"/>
</dbReference>
<feature type="repeat" description="TPR" evidence="15">
    <location>
        <begin position="1235"/>
        <end position="1268"/>
    </location>
</feature>
<dbReference type="AlphaFoldDB" id="A0AAF5DFA1"/>
<dbReference type="InterPro" id="IPR019734">
    <property type="entry name" value="TPR_rpt"/>
</dbReference>
<organism evidence="18 19">
    <name type="scientific">Strongyloides stercoralis</name>
    <name type="common">Threadworm</name>
    <dbReference type="NCBI Taxonomy" id="6248"/>
    <lineage>
        <taxon>Eukaryota</taxon>
        <taxon>Metazoa</taxon>
        <taxon>Ecdysozoa</taxon>
        <taxon>Nematoda</taxon>
        <taxon>Chromadorea</taxon>
        <taxon>Rhabditida</taxon>
        <taxon>Tylenchina</taxon>
        <taxon>Panagrolaimomorpha</taxon>
        <taxon>Strongyloidoidea</taxon>
        <taxon>Strongyloididae</taxon>
        <taxon>Strongyloides</taxon>
    </lineage>
</organism>